<evidence type="ECO:0000313" key="3">
    <source>
        <dbReference type="Proteomes" id="UP000818029"/>
    </source>
</evidence>
<dbReference type="PANTHER" id="PTHR23272">
    <property type="entry name" value="BED FINGER-RELATED"/>
    <property type="match status" value="1"/>
</dbReference>
<dbReference type="InterPro" id="IPR012337">
    <property type="entry name" value="RNaseH-like_sf"/>
</dbReference>
<dbReference type="InterPro" id="IPR008906">
    <property type="entry name" value="HATC_C_dom"/>
</dbReference>
<reference evidence="3" key="1">
    <citation type="journal article" date="2020" name="Nat. Genet.">
        <title>Genomic diversifications of five Gossypium allopolyploid species and their impact on cotton improvement.</title>
        <authorList>
            <person name="Chen Z.J."/>
            <person name="Sreedasyam A."/>
            <person name="Ando A."/>
            <person name="Song Q."/>
            <person name="De Santiago L.M."/>
            <person name="Hulse-Kemp A.M."/>
            <person name="Ding M."/>
            <person name="Ye W."/>
            <person name="Kirkbride R.C."/>
            <person name="Jenkins J."/>
            <person name="Plott C."/>
            <person name="Lovell J."/>
            <person name="Lin Y.M."/>
            <person name="Vaughn R."/>
            <person name="Liu B."/>
            <person name="Simpson S."/>
            <person name="Scheffler B.E."/>
            <person name="Wen L."/>
            <person name="Saski C.A."/>
            <person name="Grover C.E."/>
            <person name="Hu G."/>
            <person name="Conover J.L."/>
            <person name="Carlson J.W."/>
            <person name="Shu S."/>
            <person name="Boston L.B."/>
            <person name="Williams M."/>
            <person name="Peterson D.G."/>
            <person name="McGee K."/>
            <person name="Jones D.C."/>
            <person name="Wendel J.F."/>
            <person name="Stelly D.M."/>
            <person name="Grimwood J."/>
            <person name="Schmutz J."/>
        </authorList>
    </citation>
    <scope>NUCLEOTIDE SEQUENCE [LARGE SCALE GENOMIC DNA]</scope>
    <source>
        <strain evidence="3">cv. TM-1</strain>
    </source>
</reference>
<dbReference type="Pfam" id="PF05699">
    <property type="entry name" value="Dimer_Tnp_hAT"/>
    <property type="match status" value="1"/>
</dbReference>
<dbReference type="GeneID" id="121222411"/>
<feature type="domain" description="HAT C-terminal dimerisation" evidence="1">
    <location>
        <begin position="236"/>
        <end position="319"/>
    </location>
</feature>
<proteinExistence type="predicted"/>
<dbReference type="Proteomes" id="UP000818029">
    <property type="component" value="Chromosome D10"/>
</dbReference>
<feature type="domain" description="hAT-like transposase RNase-H fold" evidence="2">
    <location>
        <begin position="80"/>
        <end position="182"/>
    </location>
</feature>
<dbReference type="SUPFAM" id="SSF53098">
    <property type="entry name" value="Ribonuclease H-like"/>
    <property type="match status" value="1"/>
</dbReference>
<dbReference type="InterPro" id="IPR025525">
    <property type="entry name" value="hAT-like_transposase_RNase-H"/>
</dbReference>
<name>A0ABM3AW38_GOSHI</name>
<gene>
    <name evidence="4" type="primary">LOC121222411</name>
</gene>
<evidence type="ECO:0000313" key="4">
    <source>
        <dbReference type="RefSeq" id="XP_040959077.1"/>
    </source>
</evidence>
<evidence type="ECO:0000259" key="2">
    <source>
        <dbReference type="Pfam" id="PF14372"/>
    </source>
</evidence>
<accession>A0ABM3AW38</accession>
<protein>
    <submittedName>
        <fullName evidence="4">Zinc finger BED domain-containing protein RICESLEEPER 2-like</fullName>
    </submittedName>
</protein>
<dbReference type="PANTHER" id="PTHR23272:SF177">
    <property type="entry name" value="ZINC FINGER BED DOMAIN-CONTAINING PROTEIN RICESLEEPER 1-LIKE"/>
    <property type="match status" value="1"/>
</dbReference>
<dbReference type="RefSeq" id="XP_040959077.1">
    <property type="nucleotide sequence ID" value="XM_041103143.1"/>
</dbReference>
<reference evidence="4" key="2">
    <citation type="submission" date="2025-08" db="UniProtKB">
        <authorList>
            <consortium name="RefSeq"/>
        </authorList>
    </citation>
    <scope>IDENTIFICATION</scope>
</reference>
<evidence type="ECO:0000259" key="1">
    <source>
        <dbReference type="Pfam" id="PF05699"/>
    </source>
</evidence>
<sequence length="365" mass="41916">MIDSKAQLCLDVPTRWNSTYMMLKVAEKYERAFDSYVRDDHNFFLDLTAGDGVPTFDDWEIVRKIIKVLEPFYHLTLKVSGSLHVTSHSLFEVLTDVHCLFDGWQDCGDLDIISMTSKMREKYNKYWGEGNKINMLVYLAVIFDPRCKMSFLDFGVNLLFPNVANDIMKMIDKDLHCLFNEYSSNAGRIELFEGRSSSSINLCSSMEIDQSEMKTGLAKQKYLKKKKQVGLESKSELDRYLGEDEEVNNSSSFDLLLWWKMNSPRFPILAQMARDILAIPISTVASKNVFSTGGRVLDSFRSSLTPLMVEALVCTQDWLRKSNDAINLEDCFDELQTMEDDLSKIPEDQEDVSRLSTVFEAQEKT</sequence>
<organism evidence="3 4">
    <name type="scientific">Gossypium hirsutum</name>
    <name type="common">Upland cotton</name>
    <name type="synonym">Gossypium mexicanum</name>
    <dbReference type="NCBI Taxonomy" id="3635"/>
    <lineage>
        <taxon>Eukaryota</taxon>
        <taxon>Viridiplantae</taxon>
        <taxon>Streptophyta</taxon>
        <taxon>Embryophyta</taxon>
        <taxon>Tracheophyta</taxon>
        <taxon>Spermatophyta</taxon>
        <taxon>Magnoliopsida</taxon>
        <taxon>eudicotyledons</taxon>
        <taxon>Gunneridae</taxon>
        <taxon>Pentapetalae</taxon>
        <taxon>rosids</taxon>
        <taxon>malvids</taxon>
        <taxon>Malvales</taxon>
        <taxon>Malvaceae</taxon>
        <taxon>Malvoideae</taxon>
        <taxon>Gossypium</taxon>
    </lineage>
</organism>
<dbReference type="Pfam" id="PF14372">
    <property type="entry name" value="hAT-like_RNase-H"/>
    <property type="match status" value="1"/>
</dbReference>
<keyword evidence="3" id="KW-1185">Reference proteome</keyword>